<dbReference type="InterPro" id="IPR000719">
    <property type="entry name" value="Prot_kinase_dom"/>
</dbReference>
<evidence type="ECO:0000259" key="12">
    <source>
        <dbReference type="PROSITE" id="PS50032"/>
    </source>
</evidence>
<dbReference type="InterPro" id="IPR008271">
    <property type="entry name" value="Ser/Thr_kinase_AS"/>
</dbReference>
<dbReference type="Pfam" id="PF00069">
    <property type="entry name" value="Pkinase"/>
    <property type="match status" value="1"/>
</dbReference>
<evidence type="ECO:0000259" key="11">
    <source>
        <dbReference type="PROSITE" id="PS50011"/>
    </source>
</evidence>
<dbReference type="PROSITE" id="PS00108">
    <property type="entry name" value="PROTEIN_KINASE_ST"/>
    <property type="match status" value="1"/>
</dbReference>
<evidence type="ECO:0000256" key="8">
    <source>
        <dbReference type="ARBA" id="ARBA00048679"/>
    </source>
</evidence>
<evidence type="ECO:0000256" key="9">
    <source>
        <dbReference type="PROSITE-ProRule" id="PRU10141"/>
    </source>
</evidence>
<comment type="caution">
    <text evidence="13">The sequence shown here is derived from an EMBL/GenBank/DDBJ whole genome shotgun (WGS) entry which is preliminary data.</text>
</comment>
<dbReference type="EC" id="2.7.11.1" evidence="1"/>
<sequence>MSSADDVASDAPLYLDRFKIEKVLGEGSYGKVKLCYDTLSRRMVAVKIIPKESLKKTAHVTRLKREVRIMRLLHHPNITRLYDVIETDTQIVLTMEHVQGGELFDYIVAQKRLKDRMARRLFRQIISALDYCHQSSIIHRDLKPENLLLDKNKDIKIIDFGFVKLFDRHECLQTFCGSPFYASPEMILGKHYQGPEVDVWSMGVILFALLNGHLPFTDANTTELYRKIANGIYETRTSFMSPDSADLIKRMLTVDASARATLAEIRQHRWVMQDHEEPPPSLVPERCDFRLSPPDPAVLAKFPMYGMELASSEKSLLQTEKGPAWGLYHLLVEHEQWEANRAKGGLDGVDGTGGEESATESANLYTATSPLPSPPLSTALQPPAVNLQKKKNVHRLSLGRQGPPRIHVDAPKGPSTPGPTPTENPFDLPVARGSVSRSRPLSMHDENLTLRPESAATGTNGYPSTSLNGIKDMAGLSPPGSTPSSAVPTLLRRRASVNPAPSSRQLSLSRPETLPADSSRPDSPSCTAPRKPSIVDETIVNSAASSPITGRRTSLPRIGMNLSTLPKRLFRRMSIGSSSTGAGTPTTASADTTSTKPLADIVAEIERALAVYNVKTSILSPTRIKGSTPQSTIEIEIRRIKGTEIHALQMRRIKGTSLAYQNLCQELISQLKL</sequence>
<accession>A0AAD5XS54</accession>
<feature type="compositionally biased region" description="Polar residues" evidence="10">
    <location>
        <begin position="456"/>
        <end position="468"/>
    </location>
</feature>
<feature type="region of interest" description="Disordered" evidence="10">
    <location>
        <begin position="394"/>
        <end position="534"/>
    </location>
</feature>
<comment type="catalytic activity">
    <reaction evidence="7">
        <text>L-threonyl-[protein] + ATP = O-phospho-L-threonyl-[protein] + ADP + H(+)</text>
        <dbReference type="Rhea" id="RHEA:46608"/>
        <dbReference type="Rhea" id="RHEA-COMP:11060"/>
        <dbReference type="Rhea" id="RHEA-COMP:11605"/>
        <dbReference type="ChEBI" id="CHEBI:15378"/>
        <dbReference type="ChEBI" id="CHEBI:30013"/>
        <dbReference type="ChEBI" id="CHEBI:30616"/>
        <dbReference type="ChEBI" id="CHEBI:61977"/>
        <dbReference type="ChEBI" id="CHEBI:456216"/>
        <dbReference type="EC" id="2.7.11.1"/>
    </reaction>
</comment>
<dbReference type="Pfam" id="PF02149">
    <property type="entry name" value="KA1"/>
    <property type="match status" value="1"/>
</dbReference>
<evidence type="ECO:0000256" key="2">
    <source>
        <dbReference type="ARBA" id="ARBA00022527"/>
    </source>
</evidence>
<keyword evidence="2" id="KW-0723">Serine/threonine-protein kinase</keyword>
<dbReference type="PANTHER" id="PTHR24346">
    <property type="entry name" value="MAP/MICROTUBULE AFFINITY-REGULATING KINASE"/>
    <property type="match status" value="1"/>
</dbReference>
<dbReference type="Gene3D" id="1.10.510.10">
    <property type="entry name" value="Transferase(Phosphotransferase) domain 1"/>
    <property type="match status" value="1"/>
</dbReference>
<keyword evidence="3" id="KW-0808">Transferase</keyword>
<evidence type="ECO:0000256" key="1">
    <source>
        <dbReference type="ARBA" id="ARBA00012513"/>
    </source>
</evidence>
<dbReference type="CDD" id="cd14003">
    <property type="entry name" value="STKc_AMPK-like"/>
    <property type="match status" value="1"/>
</dbReference>
<keyword evidence="14" id="KW-1185">Reference proteome</keyword>
<evidence type="ECO:0000256" key="7">
    <source>
        <dbReference type="ARBA" id="ARBA00047899"/>
    </source>
</evidence>
<feature type="domain" description="Protein kinase" evidence="11">
    <location>
        <begin position="18"/>
        <end position="271"/>
    </location>
</feature>
<dbReference type="GO" id="GO:0035556">
    <property type="term" value="P:intracellular signal transduction"/>
    <property type="evidence" value="ECO:0007669"/>
    <property type="project" value="TreeGrafter"/>
</dbReference>
<dbReference type="GO" id="GO:0004674">
    <property type="term" value="F:protein serine/threonine kinase activity"/>
    <property type="evidence" value="ECO:0007669"/>
    <property type="project" value="UniProtKB-KW"/>
</dbReference>
<evidence type="ECO:0000256" key="4">
    <source>
        <dbReference type="ARBA" id="ARBA00022741"/>
    </source>
</evidence>
<keyword evidence="4 9" id="KW-0547">Nucleotide-binding</keyword>
<dbReference type="Proteomes" id="UP001212152">
    <property type="component" value="Unassembled WGS sequence"/>
</dbReference>
<keyword evidence="5" id="KW-0418">Kinase</keyword>
<evidence type="ECO:0000256" key="3">
    <source>
        <dbReference type="ARBA" id="ARBA00022679"/>
    </source>
</evidence>
<dbReference type="GO" id="GO:0005737">
    <property type="term" value="C:cytoplasm"/>
    <property type="evidence" value="ECO:0007669"/>
    <property type="project" value="TreeGrafter"/>
</dbReference>
<organism evidence="13 14">
    <name type="scientific">Geranomyces variabilis</name>
    <dbReference type="NCBI Taxonomy" id="109894"/>
    <lineage>
        <taxon>Eukaryota</taxon>
        <taxon>Fungi</taxon>
        <taxon>Fungi incertae sedis</taxon>
        <taxon>Chytridiomycota</taxon>
        <taxon>Chytridiomycota incertae sedis</taxon>
        <taxon>Chytridiomycetes</taxon>
        <taxon>Spizellomycetales</taxon>
        <taxon>Powellomycetaceae</taxon>
        <taxon>Geranomyces</taxon>
    </lineage>
</organism>
<evidence type="ECO:0000256" key="6">
    <source>
        <dbReference type="ARBA" id="ARBA00022840"/>
    </source>
</evidence>
<name>A0AAD5XS54_9FUNG</name>
<dbReference type="GO" id="GO:0005524">
    <property type="term" value="F:ATP binding"/>
    <property type="evidence" value="ECO:0007669"/>
    <property type="project" value="UniProtKB-UniRule"/>
</dbReference>
<dbReference type="PROSITE" id="PS50032">
    <property type="entry name" value="KA1"/>
    <property type="match status" value="1"/>
</dbReference>
<protein>
    <recommendedName>
        <fullName evidence="1">non-specific serine/threonine protein kinase</fullName>
        <ecNumber evidence="1">2.7.11.1</ecNumber>
    </recommendedName>
</protein>
<dbReference type="InterPro" id="IPR001772">
    <property type="entry name" value="KA1_dom"/>
</dbReference>
<dbReference type="Gene3D" id="3.30.310.80">
    <property type="entry name" value="Kinase associated domain 1, KA1"/>
    <property type="match status" value="1"/>
</dbReference>
<dbReference type="FunFam" id="1.10.510.10:FF:000571">
    <property type="entry name" value="Maternal embryonic leucine zipper kinase"/>
    <property type="match status" value="1"/>
</dbReference>
<reference evidence="13" key="1">
    <citation type="submission" date="2020-05" db="EMBL/GenBank/DDBJ databases">
        <title>Phylogenomic resolution of chytrid fungi.</title>
        <authorList>
            <person name="Stajich J.E."/>
            <person name="Amses K."/>
            <person name="Simmons R."/>
            <person name="Seto K."/>
            <person name="Myers J."/>
            <person name="Bonds A."/>
            <person name="Quandt C.A."/>
            <person name="Barry K."/>
            <person name="Liu P."/>
            <person name="Grigoriev I."/>
            <person name="Longcore J.E."/>
            <person name="James T.Y."/>
        </authorList>
    </citation>
    <scope>NUCLEOTIDE SEQUENCE</scope>
    <source>
        <strain evidence="13">JEL0379</strain>
    </source>
</reference>
<dbReference type="AlphaFoldDB" id="A0AAD5XS54"/>
<dbReference type="FunFam" id="3.30.200.20:FF:000042">
    <property type="entry name" value="Aurora kinase A"/>
    <property type="match status" value="1"/>
</dbReference>
<evidence type="ECO:0000313" key="13">
    <source>
        <dbReference type="EMBL" id="KAJ3181487.1"/>
    </source>
</evidence>
<feature type="domain" description="KA1" evidence="12">
    <location>
        <begin position="624"/>
        <end position="673"/>
    </location>
</feature>
<gene>
    <name evidence="13" type="ORF">HDU87_001096</name>
</gene>
<dbReference type="InterPro" id="IPR017441">
    <property type="entry name" value="Protein_kinase_ATP_BS"/>
</dbReference>
<dbReference type="PROSITE" id="PS50011">
    <property type="entry name" value="PROTEIN_KINASE_DOM"/>
    <property type="match status" value="1"/>
</dbReference>
<dbReference type="PANTHER" id="PTHR24346:SF106">
    <property type="entry name" value="PROTEIN KINASE DOMAIN-CONTAINING PROTEIN"/>
    <property type="match status" value="1"/>
</dbReference>
<comment type="catalytic activity">
    <reaction evidence="8">
        <text>L-seryl-[protein] + ATP = O-phospho-L-seryl-[protein] + ADP + H(+)</text>
        <dbReference type="Rhea" id="RHEA:17989"/>
        <dbReference type="Rhea" id="RHEA-COMP:9863"/>
        <dbReference type="Rhea" id="RHEA-COMP:11604"/>
        <dbReference type="ChEBI" id="CHEBI:15378"/>
        <dbReference type="ChEBI" id="CHEBI:29999"/>
        <dbReference type="ChEBI" id="CHEBI:30616"/>
        <dbReference type="ChEBI" id="CHEBI:83421"/>
        <dbReference type="ChEBI" id="CHEBI:456216"/>
        <dbReference type="EC" id="2.7.11.1"/>
    </reaction>
</comment>
<dbReference type="InterPro" id="IPR011009">
    <property type="entry name" value="Kinase-like_dom_sf"/>
</dbReference>
<dbReference type="SMART" id="SM00220">
    <property type="entry name" value="S_TKc"/>
    <property type="match status" value="1"/>
</dbReference>
<dbReference type="SUPFAM" id="SSF56112">
    <property type="entry name" value="Protein kinase-like (PK-like)"/>
    <property type="match status" value="1"/>
</dbReference>
<feature type="binding site" evidence="9">
    <location>
        <position position="47"/>
    </location>
    <ligand>
        <name>ATP</name>
        <dbReference type="ChEBI" id="CHEBI:30616"/>
    </ligand>
</feature>
<evidence type="ECO:0000256" key="5">
    <source>
        <dbReference type="ARBA" id="ARBA00022777"/>
    </source>
</evidence>
<dbReference type="PROSITE" id="PS00107">
    <property type="entry name" value="PROTEIN_KINASE_ATP"/>
    <property type="match status" value="1"/>
</dbReference>
<dbReference type="EMBL" id="JADGJQ010000012">
    <property type="protein sequence ID" value="KAJ3181487.1"/>
    <property type="molecule type" value="Genomic_DNA"/>
</dbReference>
<keyword evidence="6 9" id="KW-0067">ATP-binding</keyword>
<proteinExistence type="predicted"/>
<evidence type="ECO:0000256" key="10">
    <source>
        <dbReference type="SAM" id="MobiDB-lite"/>
    </source>
</evidence>
<feature type="compositionally biased region" description="Polar residues" evidence="10">
    <location>
        <begin position="499"/>
        <end position="510"/>
    </location>
</feature>
<dbReference type="InterPro" id="IPR028375">
    <property type="entry name" value="KA1/Ssp2_C"/>
</dbReference>
<evidence type="ECO:0000313" key="14">
    <source>
        <dbReference type="Proteomes" id="UP001212152"/>
    </source>
</evidence>
<dbReference type="SUPFAM" id="SSF103243">
    <property type="entry name" value="KA1-like"/>
    <property type="match status" value="1"/>
</dbReference>